<keyword evidence="3" id="KW-1185">Reference proteome</keyword>
<dbReference type="Proteomes" id="UP000265520">
    <property type="component" value="Unassembled WGS sequence"/>
</dbReference>
<proteinExistence type="predicted"/>
<evidence type="ECO:0000313" key="3">
    <source>
        <dbReference type="Proteomes" id="UP000265520"/>
    </source>
</evidence>
<protein>
    <submittedName>
        <fullName evidence="2">Sulfate transporter</fullName>
    </submittedName>
</protein>
<comment type="caution">
    <text evidence="2">The sequence shown here is derived from an EMBL/GenBank/DDBJ whole genome shotgun (WGS) entry which is preliminary data.</text>
</comment>
<feature type="compositionally biased region" description="Basic and acidic residues" evidence="1">
    <location>
        <begin position="1"/>
        <end position="18"/>
    </location>
</feature>
<name>A0A392S6Z7_9FABA</name>
<feature type="non-terminal residue" evidence="2">
    <location>
        <position position="1"/>
    </location>
</feature>
<dbReference type="EMBL" id="LXQA010326930">
    <property type="protein sequence ID" value="MCI44167.1"/>
    <property type="molecule type" value="Genomic_DNA"/>
</dbReference>
<evidence type="ECO:0000313" key="2">
    <source>
        <dbReference type="EMBL" id="MCI44167.1"/>
    </source>
</evidence>
<feature type="region of interest" description="Disordered" evidence="1">
    <location>
        <begin position="1"/>
        <end position="24"/>
    </location>
</feature>
<feature type="non-terminal residue" evidence="2">
    <location>
        <position position="111"/>
    </location>
</feature>
<sequence length="111" mass="12072">ERQTHREGVSAPRAEKESSAPSEGVRVGDIVVELGANKVRLAQNNVQKVGDVLPSKEVELLADTVKEGRVLMKSYRTKLDDAEWARNGIVATVHNGEAIPVVQNRIVDAGF</sequence>
<accession>A0A392S6Z7</accession>
<reference evidence="2 3" key="1">
    <citation type="journal article" date="2018" name="Front. Plant Sci.">
        <title>Red Clover (Trifolium pratense) and Zigzag Clover (T. medium) - A Picture of Genomic Similarities and Differences.</title>
        <authorList>
            <person name="Dluhosova J."/>
            <person name="Istvanek J."/>
            <person name="Nedelnik J."/>
            <person name="Repkova J."/>
        </authorList>
    </citation>
    <scope>NUCLEOTIDE SEQUENCE [LARGE SCALE GENOMIC DNA]</scope>
    <source>
        <strain evidence="3">cv. 10/8</strain>
        <tissue evidence="2">Leaf</tissue>
    </source>
</reference>
<evidence type="ECO:0000256" key="1">
    <source>
        <dbReference type="SAM" id="MobiDB-lite"/>
    </source>
</evidence>
<dbReference type="AlphaFoldDB" id="A0A392S6Z7"/>
<organism evidence="2 3">
    <name type="scientific">Trifolium medium</name>
    <dbReference type="NCBI Taxonomy" id="97028"/>
    <lineage>
        <taxon>Eukaryota</taxon>
        <taxon>Viridiplantae</taxon>
        <taxon>Streptophyta</taxon>
        <taxon>Embryophyta</taxon>
        <taxon>Tracheophyta</taxon>
        <taxon>Spermatophyta</taxon>
        <taxon>Magnoliopsida</taxon>
        <taxon>eudicotyledons</taxon>
        <taxon>Gunneridae</taxon>
        <taxon>Pentapetalae</taxon>
        <taxon>rosids</taxon>
        <taxon>fabids</taxon>
        <taxon>Fabales</taxon>
        <taxon>Fabaceae</taxon>
        <taxon>Papilionoideae</taxon>
        <taxon>50 kb inversion clade</taxon>
        <taxon>NPAAA clade</taxon>
        <taxon>Hologalegina</taxon>
        <taxon>IRL clade</taxon>
        <taxon>Trifolieae</taxon>
        <taxon>Trifolium</taxon>
    </lineage>
</organism>